<keyword evidence="3" id="KW-1185">Reference proteome</keyword>
<keyword evidence="1" id="KW-0472">Membrane</keyword>
<name>A0A495A519_9MICC</name>
<keyword evidence="1" id="KW-0812">Transmembrane</keyword>
<dbReference type="RefSeq" id="WP_121031651.1">
    <property type="nucleotide sequence ID" value="NZ_PNJG02000003.1"/>
</dbReference>
<dbReference type="AlphaFoldDB" id="A0A495A519"/>
<reference evidence="2 3" key="1">
    <citation type="submission" date="2018-10" db="EMBL/GenBank/DDBJ databases">
        <title>Kocuria tytouropygialis sp. nov., isolated from the uropygial gland of an American barn owl (Tyto furcata).</title>
        <authorList>
            <person name="Braun M.S."/>
            <person name="Wang E."/>
            <person name="Zimmermann S."/>
            <person name="Wagner H."/>
            <person name="Wink M."/>
        </authorList>
    </citation>
    <scope>NUCLEOTIDE SEQUENCE [LARGE SCALE GENOMIC DNA]</scope>
    <source>
        <strain evidence="2 3">442</strain>
    </source>
</reference>
<dbReference type="Proteomes" id="UP000249516">
    <property type="component" value="Unassembled WGS sequence"/>
</dbReference>
<evidence type="ECO:0000313" key="3">
    <source>
        <dbReference type="Proteomes" id="UP000249516"/>
    </source>
</evidence>
<comment type="caution">
    <text evidence="2">The sequence shown here is derived from an EMBL/GenBank/DDBJ whole genome shotgun (WGS) entry which is preliminary data.</text>
</comment>
<evidence type="ECO:0000313" key="2">
    <source>
        <dbReference type="EMBL" id="RKQ34183.1"/>
    </source>
</evidence>
<proteinExistence type="predicted"/>
<feature type="transmembrane region" description="Helical" evidence="1">
    <location>
        <begin position="47"/>
        <end position="66"/>
    </location>
</feature>
<evidence type="ECO:0000256" key="1">
    <source>
        <dbReference type="SAM" id="Phobius"/>
    </source>
</evidence>
<feature type="transmembrane region" description="Helical" evidence="1">
    <location>
        <begin position="21"/>
        <end position="41"/>
    </location>
</feature>
<keyword evidence="1" id="KW-1133">Transmembrane helix</keyword>
<protein>
    <submittedName>
        <fullName evidence="2">Uncharacterized protein</fullName>
    </submittedName>
</protein>
<sequence>MVRRAYAHYLLGIGGYECHRVAHAMFMLGGVLSAMTVLVRMDVARGFLFTALSPGAVLLLAGRRGMRHVLVRKGRSGAMIED</sequence>
<dbReference type="EMBL" id="PNJG02000003">
    <property type="protein sequence ID" value="RKQ34183.1"/>
    <property type="molecule type" value="Genomic_DNA"/>
</dbReference>
<organism evidence="2 3">
    <name type="scientific">Kocuria tytonis</name>
    <dbReference type="NCBI Taxonomy" id="2054280"/>
    <lineage>
        <taxon>Bacteria</taxon>
        <taxon>Bacillati</taxon>
        <taxon>Actinomycetota</taxon>
        <taxon>Actinomycetes</taxon>
        <taxon>Micrococcales</taxon>
        <taxon>Micrococcaceae</taxon>
        <taxon>Kocuria</taxon>
    </lineage>
</organism>
<gene>
    <name evidence="2" type="ORF">C1C97_010120</name>
</gene>
<accession>A0A495A519</accession>